<dbReference type="VEuPathDB" id="ToxoDB:CSUI_005649"/>
<feature type="region of interest" description="Disordered" evidence="1">
    <location>
        <begin position="366"/>
        <end position="425"/>
    </location>
</feature>
<keyword evidence="4" id="KW-1185">Reference proteome</keyword>
<feature type="region of interest" description="Disordered" evidence="1">
    <location>
        <begin position="825"/>
        <end position="852"/>
    </location>
</feature>
<accession>A0A2C6KWU9</accession>
<proteinExistence type="predicted"/>
<evidence type="ECO:0000259" key="2">
    <source>
        <dbReference type="PROSITE" id="PS51444"/>
    </source>
</evidence>
<sequence length="852" mass="91181">MKADTSGLSKLLDRTALSLVFSKAKAPPKKNVMKFAPKEIILKEDKRANNVAVLIARLPLSTKAVADKIMRIDPTGLDLDMLQKVKQIVPTPEETKKFDDYDERKRADPEKTLPLRDVEEKMRPFLHFPRFATRMRILRATIQWTKTVQDLEEHFALLNRAADEARNSKRFRLLLQAALQWGNFVNHGVTMASASACPTPRLTSRDGGEPSTSSSSSAAAGKKGEGEGQGGGSESKDTKDSSSTTTQPTATGGEGGAGGGTTPSVELLPPIQAVKELPIRGFALNSFLKLLEFKTTVDPKISSLHFIIANVLVSLPDYRIRDLPRDMPSLNEAARLTDDVIDGGIMQLLNEAAFLLSQIHELKHLQQQGASSPTGDGVEVKTSATPGLGDDDDDGDRKKDGEGGSSSSGSSSSATGEESQTMTTSGAELHAEIVRVQKVHGELVLAIEGLREKYRACKEKLTELSRFYGDEGGPSAAAKKPPRPKAKSSGGGSSSGGIEEFDTGLLSQAPFETLSTIVKVFKQTLTEIESNPRKFSVVLVAQELRHATLSERSRFLKERIEGVPIQPYRKSTPSASSKPLPGMNVETEEQQQFRKAPTFTPPKRSTAVRRWNTTAPSTSQHRKSLHPPPPGFPPKKATAVDGEGVVGVVMPPLPTASPKAEDGGAEVSSSSSSRPSLPPPSNPSLSPLDALQPAFSNMALAASINKALFAGEKGEVVIRKTSSADHEGKMGEGGSLCSTDKKEGGGPRVGGGDEVIGGGGGDEKDDLKTVNEAVEGGEKERGEGKELEVLEVRVLPSAPVFTWQGGGGSSSETKAAFQAKRHIFSKQKPILLKPRRPPPPYVKMPAANDKEN</sequence>
<feature type="compositionally biased region" description="Polar residues" evidence="1">
    <location>
        <begin position="414"/>
        <end position="425"/>
    </location>
</feature>
<dbReference type="AlphaFoldDB" id="A0A2C6KWU9"/>
<dbReference type="PANTHER" id="PTHR45725:SF1">
    <property type="entry name" value="DISHEVELLED ASSOCIATED ACTIVATOR OF MORPHOGENESIS, ISOFORM D"/>
    <property type="match status" value="1"/>
</dbReference>
<dbReference type="Proteomes" id="UP000221165">
    <property type="component" value="Unassembled WGS sequence"/>
</dbReference>
<evidence type="ECO:0000256" key="1">
    <source>
        <dbReference type="SAM" id="MobiDB-lite"/>
    </source>
</evidence>
<feature type="domain" description="FH2" evidence="2">
    <location>
        <begin position="1"/>
        <end position="480"/>
    </location>
</feature>
<protein>
    <submittedName>
        <fullName evidence="3">Formin frm2</fullName>
    </submittedName>
</protein>
<feature type="compositionally biased region" description="Low complexity" evidence="1">
    <location>
        <begin position="209"/>
        <end position="221"/>
    </location>
</feature>
<dbReference type="OrthoDB" id="1668162at2759"/>
<feature type="region of interest" description="Disordered" evidence="1">
    <location>
        <begin position="467"/>
        <end position="501"/>
    </location>
</feature>
<dbReference type="InterPro" id="IPR051425">
    <property type="entry name" value="Formin_Homology"/>
</dbReference>
<feature type="region of interest" description="Disordered" evidence="1">
    <location>
        <begin position="722"/>
        <end position="767"/>
    </location>
</feature>
<dbReference type="PANTHER" id="PTHR45725">
    <property type="entry name" value="FORMIN HOMOLOGY 2 FAMILY MEMBER"/>
    <property type="match status" value="1"/>
</dbReference>
<evidence type="ECO:0000313" key="4">
    <source>
        <dbReference type="Proteomes" id="UP000221165"/>
    </source>
</evidence>
<dbReference type="SMART" id="SM00498">
    <property type="entry name" value="FH2"/>
    <property type="match status" value="1"/>
</dbReference>
<dbReference type="InterPro" id="IPR015425">
    <property type="entry name" value="FH2_Formin"/>
</dbReference>
<dbReference type="RefSeq" id="XP_067922202.1">
    <property type="nucleotide sequence ID" value="XM_068065819.1"/>
</dbReference>
<gene>
    <name evidence="3" type="ORF">CSUI_005649</name>
</gene>
<dbReference type="SUPFAM" id="SSF101447">
    <property type="entry name" value="Formin homology 2 domain (FH2 domain)"/>
    <property type="match status" value="2"/>
</dbReference>
<feature type="region of interest" description="Disordered" evidence="1">
    <location>
        <begin position="196"/>
        <end position="264"/>
    </location>
</feature>
<dbReference type="GeneID" id="94429030"/>
<dbReference type="Gene3D" id="1.20.58.2220">
    <property type="entry name" value="Formin, FH2 domain"/>
    <property type="match status" value="1"/>
</dbReference>
<reference evidence="3 4" key="1">
    <citation type="journal article" date="2017" name="Int. J. Parasitol.">
        <title>The genome of the protozoan parasite Cystoisospora suis and a reverse vaccinology approach to identify vaccine candidates.</title>
        <authorList>
            <person name="Palmieri N."/>
            <person name="Shrestha A."/>
            <person name="Ruttkowski B."/>
            <person name="Beck T."/>
            <person name="Vogl C."/>
            <person name="Tomley F."/>
            <person name="Blake D.P."/>
            <person name="Joachim A."/>
        </authorList>
    </citation>
    <scope>NUCLEOTIDE SEQUENCE [LARGE SCALE GENOMIC DNA]</scope>
    <source>
        <strain evidence="3 4">Wien I</strain>
    </source>
</reference>
<dbReference type="PROSITE" id="PS51444">
    <property type="entry name" value="FH2"/>
    <property type="match status" value="1"/>
</dbReference>
<dbReference type="EMBL" id="MIGC01002735">
    <property type="protein sequence ID" value="PHJ20514.1"/>
    <property type="molecule type" value="Genomic_DNA"/>
</dbReference>
<feature type="compositionally biased region" description="Gly residues" evidence="1">
    <location>
        <begin position="252"/>
        <end position="261"/>
    </location>
</feature>
<comment type="caution">
    <text evidence="3">The sequence shown here is derived from an EMBL/GenBank/DDBJ whole genome shotgun (WGS) entry which is preliminary data.</text>
</comment>
<dbReference type="Pfam" id="PF02181">
    <property type="entry name" value="FH2"/>
    <property type="match status" value="1"/>
</dbReference>
<feature type="compositionally biased region" description="Low complexity" evidence="1">
    <location>
        <begin position="241"/>
        <end position="251"/>
    </location>
</feature>
<evidence type="ECO:0000313" key="3">
    <source>
        <dbReference type="EMBL" id="PHJ20514.1"/>
    </source>
</evidence>
<feature type="region of interest" description="Disordered" evidence="1">
    <location>
        <begin position="592"/>
        <end position="690"/>
    </location>
</feature>
<organism evidence="3 4">
    <name type="scientific">Cystoisospora suis</name>
    <dbReference type="NCBI Taxonomy" id="483139"/>
    <lineage>
        <taxon>Eukaryota</taxon>
        <taxon>Sar</taxon>
        <taxon>Alveolata</taxon>
        <taxon>Apicomplexa</taxon>
        <taxon>Conoidasida</taxon>
        <taxon>Coccidia</taxon>
        <taxon>Eucoccidiorida</taxon>
        <taxon>Eimeriorina</taxon>
        <taxon>Sarcocystidae</taxon>
        <taxon>Cystoisospora</taxon>
    </lineage>
</organism>
<name>A0A2C6KWU9_9APIC</name>
<feature type="compositionally biased region" description="Gly residues" evidence="1">
    <location>
        <begin position="746"/>
        <end position="760"/>
    </location>
</feature>
<dbReference type="InterPro" id="IPR042201">
    <property type="entry name" value="FH2_Formin_sf"/>
</dbReference>